<evidence type="ECO:0000313" key="7">
    <source>
        <dbReference type="EMBL" id="KUP97080.1"/>
    </source>
</evidence>
<evidence type="ECO:0000313" key="8">
    <source>
        <dbReference type="Proteomes" id="UP000074382"/>
    </source>
</evidence>
<dbReference type="EMBL" id="LGEM01000040">
    <property type="protein sequence ID" value="KUP97080.1"/>
    <property type="molecule type" value="Genomic_DNA"/>
</dbReference>
<dbReference type="Proteomes" id="UP000074382">
    <property type="component" value="Unassembled WGS sequence"/>
</dbReference>
<name>A0A147KIG9_THECS</name>
<dbReference type="PANTHER" id="PTHR42847">
    <property type="entry name" value="ALKANESULFONATE MONOOXYGENASE"/>
    <property type="match status" value="1"/>
</dbReference>
<dbReference type="InterPro" id="IPR036661">
    <property type="entry name" value="Luciferase-like_sf"/>
</dbReference>
<comment type="caution">
    <text evidence="7">The sequence shown here is derived from an EMBL/GenBank/DDBJ whole genome shotgun (WGS) entry which is preliminary data.</text>
</comment>
<dbReference type="RefSeq" id="WP_068755776.1">
    <property type="nucleotide sequence ID" value="NZ_KQ950181.1"/>
</dbReference>
<dbReference type="InterPro" id="IPR011251">
    <property type="entry name" value="Luciferase-like_dom"/>
</dbReference>
<evidence type="ECO:0000256" key="2">
    <source>
        <dbReference type="ARBA" id="ARBA00022643"/>
    </source>
</evidence>
<dbReference type="SUPFAM" id="SSF51679">
    <property type="entry name" value="Bacterial luciferase-like"/>
    <property type="match status" value="1"/>
</dbReference>
<dbReference type="PANTHER" id="PTHR42847:SF4">
    <property type="entry name" value="ALKANESULFONATE MONOOXYGENASE-RELATED"/>
    <property type="match status" value="1"/>
</dbReference>
<dbReference type="PATRIC" id="fig|665004.4.peg.2170"/>
<keyword evidence="2" id="KW-0288">FMN</keyword>
<dbReference type="Gene3D" id="3.20.20.30">
    <property type="entry name" value="Luciferase-like domain"/>
    <property type="match status" value="1"/>
</dbReference>
<dbReference type="InterPro" id="IPR050172">
    <property type="entry name" value="SsuD_RutA_monooxygenase"/>
</dbReference>
<keyword evidence="4" id="KW-0503">Monooxygenase</keyword>
<dbReference type="AlphaFoldDB" id="A0A147KIG9"/>
<gene>
    <name evidence="7" type="ORF">AC529_08680</name>
</gene>
<evidence type="ECO:0000256" key="1">
    <source>
        <dbReference type="ARBA" id="ARBA00022630"/>
    </source>
</evidence>
<evidence type="ECO:0000256" key="4">
    <source>
        <dbReference type="ARBA" id="ARBA00023033"/>
    </source>
</evidence>
<keyword evidence="8" id="KW-1185">Reference proteome</keyword>
<feature type="domain" description="Luciferase-like" evidence="6">
    <location>
        <begin position="27"/>
        <end position="249"/>
    </location>
</feature>
<evidence type="ECO:0000256" key="5">
    <source>
        <dbReference type="SAM" id="MobiDB-lite"/>
    </source>
</evidence>
<dbReference type="GO" id="GO:0046306">
    <property type="term" value="P:alkanesulfonate catabolic process"/>
    <property type="evidence" value="ECO:0007669"/>
    <property type="project" value="TreeGrafter"/>
</dbReference>
<accession>A0A147KIG9</accession>
<dbReference type="Pfam" id="PF00296">
    <property type="entry name" value="Bac_luciferase"/>
    <property type="match status" value="1"/>
</dbReference>
<feature type="region of interest" description="Disordered" evidence="5">
    <location>
        <begin position="1"/>
        <end position="24"/>
    </location>
</feature>
<sequence length="321" mass="34978">MTELLFRLPTRHQPPPDLGPVPRDVRGDHYGPLERLFQTGRAAEIAGLGGVLAPHDPQGEDSWTVAAGALRHSRHLRVVAEFPPWAATPVYAAKTAVTLQRFSVGRLGWRLSLDGDPAQRAAQGDFVDGADRYARADEFLTVARGVWQERPFDFDGRFYRVRGGGFAPPLAGHPFPRVYLSGTDEAALELSARHADVHLVGLDDDIDAVRAGLAERAAPLGRRVDLGLELSLLVREDAEEAWHHAGAPGRGTGRWDGFASLGHTVAAGLVGSYRQAAELLGDYARRGVRVFAVEAAPALQEAYRLGEHLRPALEEEYESVR</sequence>
<dbReference type="STRING" id="665004.AC529_08680"/>
<protein>
    <recommendedName>
        <fullName evidence="6">Luciferase-like domain-containing protein</fullName>
    </recommendedName>
</protein>
<evidence type="ECO:0000256" key="3">
    <source>
        <dbReference type="ARBA" id="ARBA00023002"/>
    </source>
</evidence>
<proteinExistence type="predicted"/>
<dbReference type="OrthoDB" id="9814695at2"/>
<dbReference type="GO" id="GO:0008726">
    <property type="term" value="F:alkanesulfonate monooxygenase activity"/>
    <property type="evidence" value="ECO:0007669"/>
    <property type="project" value="TreeGrafter"/>
</dbReference>
<organism evidence="7 8">
    <name type="scientific">Thermobifida cellulosilytica TB100</name>
    <dbReference type="NCBI Taxonomy" id="665004"/>
    <lineage>
        <taxon>Bacteria</taxon>
        <taxon>Bacillati</taxon>
        <taxon>Actinomycetota</taxon>
        <taxon>Actinomycetes</taxon>
        <taxon>Streptosporangiales</taxon>
        <taxon>Nocardiopsidaceae</taxon>
        <taxon>Thermobifida</taxon>
    </lineage>
</organism>
<keyword evidence="3" id="KW-0560">Oxidoreductase</keyword>
<evidence type="ECO:0000259" key="6">
    <source>
        <dbReference type="Pfam" id="PF00296"/>
    </source>
</evidence>
<reference evidence="8" key="1">
    <citation type="journal article" date="2017" name="Acta Aliment.">
        <title>Plant polysaccharide degrading enzyme system of Thermpbifida cellulosilytica TB100 revealed by de novo genome project data.</title>
        <authorList>
            <person name="Toth A."/>
            <person name="Baka E."/>
            <person name="Luzics S."/>
            <person name="Bata-Vidacs I."/>
            <person name="Nagy I."/>
            <person name="Balint B."/>
            <person name="Herceg R."/>
            <person name="Olasz F."/>
            <person name="Wilk T."/>
            <person name="Nagy T."/>
            <person name="Kriszt B."/>
            <person name="Nagy I."/>
            <person name="Kukolya J."/>
        </authorList>
    </citation>
    <scope>NUCLEOTIDE SEQUENCE [LARGE SCALE GENOMIC DNA]</scope>
    <source>
        <strain evidence="8">TB100</strain>
    </source>
</reference>
<keyword evidence="1" id="KW-0285">Flavoprotein</keyword>